<dbReference type="EMBL" id="JAULSW010000003">
    <property type="protein sequence ID" value="KAK3387794.1"/>
    <property type="molecule type" value="Genomic_DNA"/>
</dbReference>
<evidence type="ECO:0000256" key="2">
    <source>
        <dbReference type="SAM" id="Phobius"/>
    </source>
</evidence>
<reference evidence="4" key="1">
    <citation type="journal article" date="2023" name="Mol. Phylogenet. Evol.">
        <title>Genome-scale phylogeny and comparative genomics of the fungal order Sordariales.</title>
        <authorList>
            <person name="Hensen N."/>
            <person name="Bonometti L."/>
            <person name="Westerberg I."/>
            <person name="Brannstrom I.O."/>
            <person name="Guillou S."/>
            <person name="Cros-Aarteil S."/>
            <person name="Calhoun S."/>
            <person name="Haridas S."/>
            <person name="Kuo A."/>
            <person name="Mondo S."/>
            <person name="Pangilinan J."/>
            <person name="Riley R."/>
            <person name="LaButti K."/>
            <person name="Andreopoulos B."/>
            <person name="Lipzen A."/>
            <person name="Chen C."/>
            <person name="Yan M."/>
            <person name="Daum C."/>
            <person name="Ng V."/>
            <person name="Clum A."/>
            <person name="Steindorff A."/>
            <person name="Ohm R.A."/>
            <person name="Martin F."/>
            <person name="Silar P."/>
            <person name="Natvig D.O."/>
            <person name="Lalanne C."/>
            <person name="Gautier V."/>
            <person name="Ament-Velasquez S.L."/>
            <person name="Kruys A."/>
            <person name="Hutchinson M.I."/>
            <person name="Powell A.J."/>
            <person name="Barry K."/>
            <person name="Miller A.N."/>
            <person name="Grigoriev I.V."/>
            <person name="Debuchy R."/>
            <person name="Gladieux P."/>
            <person name="Hiltunen Thoren M."/>
            <person name="Johannesson H."/>
        </authorList>
    </citation>
    <scope>NUCLEOTIDE SEQUENCE</scope>
    <source>
        <strain evidence="4">CBS 232.78</strain>
    </source>
</reference>
<feature type="transmembrane region" description="Helical" evidence="2">
    <location>
        <begin position="445"/>
        <end position="465"/>
    </location>
</feature>
<gene>
    <name evidence="4" type="ORF">B0H63DRAFT_521816</name>
</gene>
<keyword evidence="2" id="KW-1133">Transmembrane helix</keyword>
<sequence length="933" mass="103971">MAFPLRIPSLPREKWRRVATINTLLVIPIAFFLVIVSAIRISNADSIADNFMFYQGPCADTDKVNLILHLLLNIFSTLLLSSSNFFMQILNAPTRSEVDLVHASSGGSKWFEIGIPSMRNAFHVSRFKTLLWVLFCLSSVPIHLVFNSAIFATDFMGAKFHLTIATEEFVRGQKYHAPGASLSPPGGRTFSDSVNNTRPGASDWGHGGSLVDFLDPSSDISRALSDAARDVPSWKRLNTQDCLNEYRCSPRKHYRNLVLVVDSQLRNTSGNPRTDTRGFVPVQIYNMTRGTNATNNRARNRLRPSDEPTPYSEWKYYSQEQVEAHWSQYMPLSEPNTLWYSGQCLVYNMALSNHDKAPKTCSHTCGALLNFPKLSDPEWAIEVQSNDTRREDVDYLPWLRSDIATPRFFNSSTAIVEYKENPFLHVNYCYAQPFNPTCQVGLSNVLLLVVTVFVIIKAILCIIVLTRVKGDPLVTPGDAIASFITHPDPTTDLMATMTMADYRAGLGKSNAASLMAPGPRQWPKGLEKRLFAAISRGAWIRLYGMLAVIIPATAYLYRLGSRNNPLSTSSEAFSHSTENGLFAPTVSAHGFLASVLIANMPQLVLSIVYFSYNTLFSRILVEKEWRSYAAGPSPVPLRVTSPAGDQVATYRLQLPYRYSIPLIATSALLHWLVSITIYSFAIQGGYYSTENNEWQQWRRKGDAKWRAIQNSTDPDLDSYTALGMGYSTAAVLVVLIASIVLAIIPLALTFSRLKGRMVIGGTISTVISAACHVAPPSAPPRSSPGSCSHSHDVSKPMLATAAPPTTAFSEDWELTNLVASESTDDRETKKGGEQHETTIIRDVMRQEEEEHDDYYREITRTAYKDDDESSKYRLQLSRKKLKWGVVEMPPEWYAQFTGRPGADFEEGEVGHLSFASLGGGQSVRQPEEGRYYA</sequence>
<feature type="transmembrane region" description="Helical" evidence="2">
    <location>
        <begin position="538"/>
        <end position="557"/>
    </location>
</feature>
<keyword evidence="2" id="KW-0812">Transmembrane</keyword>
<proteinExistence type="predicted"/>
<feature type="region of interest" description="Disordered" evidence="1">
    <location>
        <begin position="775"/>
        <end position="794"/>
    </location>
</feature>
<evidence type="ECO:0000259" key="3">
    <source>
        <dbReference type="Pfam" id="PF20163"/>
    </source>
</evidence>
<feature type="domain" description="DUF6536" evidence="3">
    <location>
        <begin position="15"/>
        <end position="170"/>
    </location>
</feature>
<dbReference type="PANTHER" id="PTHR35395:SF1">
    <property type="entry name" value="DUF6536 DOMAIN-CONTAINING PROTEIN"/>
    <property type="match status" value="1"/>
</dbReference>
<organism evidence="4 5">
    <name type="scientific">Podospora didyma</name>
    <dbReference type="NCBI Taxonomy" id="330526"/>
    <lineage>
        <taxon>Eukaryota</taxon>
        <taxon>Fungi</taxon>
        <taxon>Dikarya</taxon>
        <taxon>Ascomycota</taxon>
        <taxon>Pezizomycotina</taxon>
        <taxon>Sordariomycetes</taxon>
        <taxon>Sordariomycetidae</taxon>
        <taxon>Sordariales</taxon>
        <taxon>Podosporaceae</taxon>
        <taxon>Podospora</taxon>
    </lineage>
</organism>
<feature type="transmembrane region" description="Helical" evidence="2">
    <location>
        <begin position="724"/>
        <end position="748"/>
    </location>
</feature>
<dbReference type="Pfam" id="PF20163">
    <property type="entry name" value="DUF6536"/>
    <property type="match status" value="1"/>
</dbReference>
<protein>
    <recommendedName>
        <fullName evidence="3">DUF6536 domain-containing protein</fullName>
    </recommendedName>
</protein>
<keyword evidence="2" id="KW-0472">Membrane</keyword>
<feature type="transmembrane region" description="Helical" evidence="2">
    <location>
        <begin position="129"/>
        <end position="146"/>
    </location>
</feature>
<name>A0AAE0NUK2_9PEZI</name>
<feature type="transmembrane region" description="Helical" evidence="2">
    <location>
        <begin position="591"/>
        <end position="612"/>
    </location>
</feature>
<reference evidence="4" key="2">
    <citation type="submission" date="2023-06" db="EMBL/GenBank/DDBJ databases">
        <authorList>
            <consortium name="Lawrence Berkeley National Laboratory"/>
            <person name="Haridas S."/>
            <person name="Hensen N."/>
            <person name="Bonometti L."/>
            <person name="Westerberg I."/>
            <person name="Brannstrom I.O."/>
            <person name="Guillou S."/>
            <person name="Cros-Aarteil S."/>
            <person name="Calhoun S."/>
            <person name="Kuo A."/>
            <person name="Mondo S."/>
            <person name="Pangilinan J."/>
            <person name="Riley R."/>
            <person name="LaButti K."/>
            <person name="Andreopoulos B."/>
            <person name="Lipzen A."/>
            <person name="Chen C."/>
            <person name="Yanf M."/>
            <person name="Daum C."/>
            <person name="Ng V."/>
            <person name="Clum A."/>
            <person name="Steindorff A."/>
            <person name="Ohm R."/>
            <person name="Martin F."/>
            <person name="Silar P."/>
            <person name="Natvig D."/>
            <person name="Lalanne C."/>
            <person name="Gautier V."/>
            <person name="Ament-velasquez S.L."/>
            <person name="Kruys A."/>
            <person name="Hutchinson M.I."/>
            <person name="Powell A.J."/>
            <person name="Barry K."/>
            <person name="Miller A.N."/>
            <person name="Grigoriev I.V."/>
            <person name="Debuchy R."/>
            <person name="Gladieux P."/>
            <person name="Thoren M.H."/>
            <person name="Johannesson H."/>
        </authorList>
    </citation>
    <scope>NUCLEOTIDE SEQUENCE</scope>
    <source>
        <strain evidence="4">CBS 232.78</strain>
    </source>
</reference>
<feature type="transmembrane region" description="Helical" evidence="2">
    <location>
        <begin position="660"/>
        <end position="681"/>
    </location>
</feature>
<evidence type="ECO:0000313" key="5">
    <source>
        <dbReference type="Proteomes" id="UP001285441"/>
    </source>
</evidence>
<dbReference type="InterPro" id="IPR046623">
    <property type="entry name" value="DUF6536"/>
</dbReference>
<accession>A0AAE0NUK2</accession>
<dbReference type="PANTHER" id="PTHR35395">
    <property type="entry name" value="DUF6536 DOMAIN-CONTAINING PROTEIN"/>
    <property type="match status" value="1"/>
</dbReference>
<dbReference type="Proteomes" id="UP001285441">
    <property type="component" value="Unassembled WGS sequence"/>
</dbReference>
<feature type="region of interest" description="Disordered" evidence="1">
    <location>
        <begin position="914"/>
        <end position="933"/>
    </location>
</feature>
<comment type="caution">
    <text evidence="4">The sequence shown here is derived from an EMBL/GenBank/DDBJ whole genome shotgun (WGS) entry which is preliminary data.</text>
</comment>
<keyword evidence="5" id="KW-1185">Reference proteome</keyword>
<dbReference type="AlphaFoldDB" id="A0AAE0NUK2"/>
<feature type="transmembrane region" description="Helical" evidence="2">
    <location>
        <begin position="21"/>
        <end position="42"/>
    </location>
</feature>
<feature type="transmembrane region" description="Helical" evidence="2">
    <location>
        <begin position="66"/>
        <end position="87"/>
    </location>
</feature>
<evidence type="ECO:0000256" key="1">
    <source>
        <dbReference type="SAM" id="MobiDB-lite"/>
    </source>
</evidence>
<evidence type="ECO:0000313" key="4">
    <source>
        <dbReference type="EMBL" id="KAK3387794.1"/>
    </source>
</evidence>